<reference evidence="2 3" key="1">
    <citation type="submission" date="2019-08" db="EMBL/GenBank/DDBJ databases">
        <title>Complete genome sequence of Candidatus Uab amorphum.</title>
        <authorList>
            <person name="Shiratori T."/>
            <person name="Suzuki S."/>
            <person name="Kakizawa Y."/>
            <person name="Ishida K."/>
        </authorList>
    </citation>
    <scope>NUCLEOTIDE SEQUENCE [LARGE SCALE GENOMIC DNA]</scope>
    <source>
        <strain evidence="2 3">SRT547</strain>
    </source>
</reference>
<dbReference type="AlphaFoldDB" id="A0A5S9IM26"/>
<evidence type="ECO:0000313" key="2">
    <source>
        <dbReference type="EMBL" id="BBM84388.1"/>
    </source>
</evidence>
<dbReference type="InterPro" id="IPR036691">
    <property type="entry name" value="Endo/exonu/phosph_ase_sf"/>
</dbReference>
<dbReference type="KEGG" id="uam:UABAM_02747"/>
<proteinExistence type="predicted"/>
<accession>A0A5S9IM26</accession>
<dbReference type="OrthoDB" id="9793162at2"/>
<organism evidence="2 3">
    <name type="scientific">Uabimicrobium amorphum</name>
    <dbReference type="NCBI Taxonomy" id="2596890"/>
    <lineage>
        <taxon>Bacteria</taxon>
        <taxon>Pseudomonadati</taxon>
        <taxon>Planctomycetota</taxon>
        <taxon>Candidatus Uabimicrobiia</taxon>
        <taxon>Candidatus Uabimicrobiales</taxon>
        <taxon>Candidatus Uabimicrobiaceae</taxon>
        <taxon>Candidatus Uabimicrobium</taxon>
    </lineage>
</organism>
<dbReference type="RefSeq" id="WP_151968547.1">
    <property type="nucleotide sequence ID" value="NZ_AP019860.1"/>
</dbReference>
<keyword evidence="2" id="KW-0378">Hydrolase</keyword>
<dbReference type="GO" id="GO:0004519">
    <property type="term" value="F:endonuclease activity"/>
    <property type="evidence" value="ECO:0007669"/>
    <property type="project" value="UniProtKB-KW"/>
</dbReference>
<dbReference type="PANTHER" id="PTHR12121">
    <property type="entry name" value="CARBON CATABOLITE REPRESSOR PROTEIN 4"/>
    <property type="match status" value="1"/>
</dbReference>
<dbReference type="PANTHER" id="PTHR12121:SF36">
    <property type="entry name" value="ENDONUCLEASE_EXONUCLEASE_PHOSPHATASE DOMAIN-CONTAINING PROTEIN"/>
    <property type="match status" value="1"/>
</dbReference>
<feature type="domain" description="Endonuclease/exonuclease/phosphatase" evidence="1">
    <location>
        <begin position="8"/>
        <end position="250"/>
    </location>
</feature>
<sequence>MSQLFRIMSFNIRYASANDGANNWEKRASAVVEVIQKSRASIILVQEALNFQLDYIQQHLGGWSRLGVGRDDGCGAGEHCAILYHHHEWQWKENNTFWLSDTPHQPGSRSWNTALPRICTWAKMHHVQHDRDLYVFNTHLDHKSTAARKNAAKLIRHHIENVSAEFPVVLCGDFNESLRGEAVRELCYDDFLRSAWATVYPQIKKPGTFHDFVGVKNGLVIDHILINQQIDVRNCEIDGARYQNRYPSDHFPIIIEFAF</sequence>
<keyword evidence="3" id="KW-1185">Reference proteome</keyword>
<dbReference type="EMBL" id="AP019860">
    <property type="protein sequence ID" value="BBM84388.1"/>
    <property type="molecule type" value="Genomic_DNA"/>
</dbReference>
<dbReference type="InterPro" id="IPR050410">
    <property type="entry name" value="CCR4/nocturin_mRNA_transcr"/>
</dbReference>
<dbReference type="InterPro" id="IPR005135">
    <property type="entry name" value="Endo/exonuclease/phosphatase"/>
</dbReference>
<keyword evidence="2" id="KW-0255">Endonuclease</keyword>
<dbReference type="Pfam" id="PF03372">
    <property type="entry name" value="Exo_endo_phos"/>
    <property type="match status" value="1"/>
</dbReference>
<dbReference type="Gene3D" id="3.60.10.10">
    <property type="entry name" value="Endonuclease/exonuclease/phosphatase"/>
    <property type="match status" value="1"/>
</dbReference>
<protein>
    <submittedName>
        <fullName evidence="2">Endonuclease</fullName>
    </submittedName>
</protein>
<dbReference type="GO" id="GO:0000175">
    <property type="term" value="F:3'-5'-RNA exonuclease activity"/>
    <property type="evidence" value="ECO:0007669"/>
    <property type="project" value="TreeGrafter"/>
</dbReference>
<evidence type="ECO:0000313" key="3">
    <source>
        <dbReference type="Proteomes" id="UP000326354"/>
    </source>
</evidence>
<name>A0A5S9IM26_UABAM</name>
<dbReference type="SUPFAM" id="SSF56219">
    <property type="entry name" value="DNase I-like"/>
    <property type="match status" value="1"/>
</dbReference>
<keyword evidence="2" id="KW-0540">Nuclease</keyword>
<gene>
    <name evidence="2" type="ORF">UABAM_02747</name>
</gene>
<evidence type="ECO:0000259" key="1">
    <source>
        <dbReference type="Pfam" id="PF03372"/>
    </source>
</evidence>
<dbReference type="Proteomes" id="UP000326354">
    <property type="component" value="Chromosome"/>
</dbReference>
<dbReference type="CDD" id="cd09083">
    <property type="entry name" value="EEP-1"/>
    <property type="match status" value="1"/>
</dbReference>